<evidence type="ECO:0000313" key="3">
    <source>
        <dbReference type="Proteomes" id="UP000825729"/>
    </source>
</evidence>
<dbReference type="EMBL" id="JAINDJ010000003">
    <property type="protein sequence ID" value="KAG9455383.1"/>
    <property type="molecule type" value="Genomic_DNA"/>
</dbReference>
<accession>A0AAV7F2X8</accession>
<organism evidence="2 3">
    <name type="scientific">Aristolochia fimbriata</name>
    <name type="common">White veined hardy Dutchman's pipe vine</name>
    <dbReference type="NCBI Taxonomy" id="158543"/>
    <lineage>
        <taxon>Eukaryota</taxon>
        <taxon>Viridiplantae</taxon>
        <taxon>Streptophyta</taxon>
        <taxon>Embryophyta</taxon>
        <taxon>Tracheophyta</taxon>
        <taxon>Spermatophyta</taxon>
        <taxon>Magnoliopsida</taxon>
        <taxon>Magnoliidae</taxon>
        <taxon>Piperales</taxon>
        <taxon>Aristolochiaceae</taxon>
        <taxon>Aristolochia</taxon>
    </lineage>
</organism>
<feature type="region of interest" description="Disordered" evidence="1">
    <location>
        <begin position="1"/>
        <end position="75"/>
    </location>
</feature>
<feature type="compositionally biased region" description="Polar residues" evidence="1">
    <location>
        <begin position="51"/>
        <end position="67"/>
    </location>
</feature>
<feature type="compositionally biased region" description="Basic and acidic residues" evidence="1">
    <location>
        <begin position="41"/>
        <end position="50"/>
    </location>
</feature>
<keyword evidence="3" id="KW-1185">Reference proteome</keyword>
<gene>
    <name evidence="2" type="ORF">H6P81_008287</name>
</gene>
<evidence type="ECO:0000313" key="2">
    <source>
        <dbReference type="EMBL" id="KAG9455383.1"/>
    </source>
</evidence>
<name>A0AAV7F2X8_ARIFI</name>
<proteinExistence type="predicted"/>
<protein>
    <submittedName>
        <fullName evidence="2">Uncharacterized protein</fullName>
    </submittedName>
</protein>
<reference evidence="2 3" key="1">
    <citation type="submission" date="2021-07" db="EMBL/GenBank/DDBJ databases">
        <title>The Aristolochia fimbriata genome: insights into angiosperm evolution, floral development and chemical biosynthesis.</title>
        <authorList>
            <person name="Jiao Y."/>
        </authorList>
    </citation>
    <scope>NUCLEOTIDE SEQUENCE [LARGE SCALE GENOMIC DNA]</scope>
    <source>
        <strain evidence="2">IBCAS-2021</strain>
        <tissue evidence="2">Leaf</tissue>
    </source>
</reference>
<dbReference type="AlphaFoldDB" id="A0AAV7F2X8"/>
<sequence length="172" mass="19902">MSKTRRTFGEKPKAEEREQGRKVTPSRRRRVSTQTLLEEMVETREQKRGSGNESGKTPEQQNRYKSNCTEETHEHIATLKNDADIRMTREEEEERTERKKKYLWTADAPLTLLCGCFTDENGKPIARWRPPKNLFRGSRGPEIFLKARPFGVTKWALVVGASSYGIPQIFSD</sequence>
<dbReference type="Proteomes" id="UP000825729">
    <property type="component" value="Unassembled WGS sequence"/>
</dbReference>
<comment type="caution">
    <text evidence="2">The sequence shown here is derived from an EMBL/GenBank/DDBJ whole genome shotgun (WGS) entry which is preliminary data.</text>
</comment>
<evidence type="ECO:0000256" key="1">
    <source>
        <dbReference type="SAM" id="MobiDB-lite"/>
    </source>
</evidence>
<feature type="compositionally biased region" description="Basic and acidic residues" evidence="1">
    <location>
        <begin position="7"/>
        <end position="21"/>
    </location>
</feature>